<keyword evidence="3" id="KW-1185">Reference proteome</keyword>
<proteinExistence type="predicted"/>
<dbReference type="Proteomes" id="UP001163821">
    <property type="component" value="Unassembled WGS sequence"/>
</dbReference>
<gene>
    <name evidence="2" type="ORF">N2K84_14410</name>
</gene>
<dbReference type="EMBL" id="JAPAAF010000025">
    <property type="protein sequence ID" value="MCW0483933.1"/>
    <property type="molecule type" value="Genomic_DNA"/>
</dbReference>
<dbReference type="RefSeq" id="WP_282592525.1">
    <property type="nucleotide sequence ID" value="NZ_JAPAAF010000025.1"/>
</dbReference>
<evidence type="ECO:0000256" key="1">
    <source>
        <dbReference type="SAM" id="MobiDB-lite"/>
    </source>
</evidence>
<sequence>MILNYLKEECKHLLQNEFRGLSCGCRKYRIISFLALFFFHLFVSAQVNKSSQLSQLRILRNDQNPIVYFFRDSEQIGRQSSTTWEEWYPAYSSLMGVEGKALPEEVTTGDFGQVRKYFNSLKGLHPEQAVILHICGRARDPQFETDPFFAGHWLYYEGAVIEKDLPAEEGITEIRVSDISLFKNYIGNKKEKRIEDIGLCRFDANGKPDWNYSEQIRLIEVDYLKGTIKVERGCYGTSPKAFKAGSSYAASHVYEGPGGAVSNNLRWYYNHATVSPRDKNGKQASDVFAEQLAGWFTKGGLLEKFDGLEFDVLHHVPVPNVSDGRGLDYDADGHPDGGLLNGYPSYGIGAINFLRKLRKLMGDDKLIMADNDRWFHQRSVGILNGIEHEKFPTGGDDAAFEDWGGGINRLMFWNVNSRKPVFNYIKSKPSDERIADIRLAFAAAVICDAGISMTIPSGRKELGNEIFIWDELRKGQENKLGWLGKGLGPAKRLATESINLLEGVDLKEKIKSANCLIDFDGGTMKLNRKSSDLGFMYFRIGDFGCKGKDLFVSATVKADPMINYPMEFARVMYVDAAGGPRTSYDGEVITNYSLVQDKTFERVLKNMSQMNEKPFTAGFYFREFKNPAELTFNFEGNESVTISDIAIYAAPDVIVRQFEGGLVIANPSEHEVTVDLEKIWPGEKFRRLKGSPDQDPVTNNGQEENGKVTLGKLDGLFLVRQSDR</sequence>
<comment type="caution">
    <text evidence="2">The sequence shown here is derived from an EMBL/GenBank/DDBJ whole genome shotgun (WGS) entry which is preliminary data.</text>
</comment>
<organism evidence="2 3">
    <name type="scientific">Gaoshiqia sediminis</name>
    <dbReference type="NCBI Taxonomy" id="2986998"/>
    <lineage>
        <taxon>Bacteria</taxon>
        <taxon>Pseudomonadati</taxon>
        <taxon>Bacteroidota</taxon>
        <taxon>Bacteroidia</taxon>
        <taxon>Marinilabiliales</taxon>
        <taxon>Prolixibacteraceae</taxon>
        <taxon>Gaoshiqia</taxon>
    </lineage>
</organism>
<protein>
    <submittedName>
        <fullName evidence="2">Uncharacterized protein</fullName>
    </submittedName>
</protein>
<accession>A0AA42C6H8</accession>
<reference evidence="2" key="1">
    <citation type="submission" date="2022-10" db="EMBL/GenBank/DDBJ databases">
        <title>Gaoshiqiia sediminis gen. nov., sp. nov., isolated from coastal sediment.</title>
        <authorList>
            <person name="Yu W.X."/>
            <person name="Mu D.S."/>
            <person name="Du J.Z."/>
            <person name="Liang Y.Q."/>
        </authorList>
    </citation>
    <scope>NUCLEOTIDE SEQUENCE</scope>
    <source>
        <strain evidence="2">A06</strain>
    </source>
</reference>
<name>A0AA42C6H8_9BACT</name>
<evidence type="ECO:0000313" key="2">
    <source>
        <dbReference type="EMBL" id="MCW0483933.1"/>
    </source>
</evidence>
<evidence type="ECO:0000313" key="3">
    <source>
        <dbReference type="Proteomes" id="UP001163821"/>
    </source>
</evidence>
<dbReference type="AlphaFoldDB" id="A0AA42C6H8"/>
<feature type="region of interest" description="Disordered" evidence="1">
    <location>
        <begin position="685"/>
        <end position="708"/>
    </location>
</feature>